<gene>
    <name evidence="1" type="ORF">C1752_03904</name>
</gene>
<name>A0A2W1JUW7_9CYAN</name>
<dbReference type="OrthoDB" id="571472at2"/>
<sequence length="153" mass="17762">MAESLRHAYRRFGGMKQSEVPWLVWLLENPDSPLALAGAIPLKEHDYLHILLNRGKSPDDEAFIIGFTMGNDIHLNKIHIWIFKRVVRFLYPTDYRLTLKQLESFDLGLQLGKQLPTKNLCRFDYSSVESWSVDRVRAILHLNPMVSLAKSDR</sequence>
<comment type="caution">
    <text evidence="1">The sequence shown here is derived from an EMBL/GenBank/DDBJ whole genome shotgun (WGS) entry which is preliminary data.</text>
</comment>
<dbReference type="Proteomes" id="UP000248857">
    <property type="component" value="Unassembled WGS sequence"/>
</dbReference>
<reference evidence="1 2" key="1">
    <citation type="journal article" date="2018" name="Sci. Rep.">
        <title>A novel species of the marine cyanobacterium Acaryochloris with a unique pigment content and lifestyle.</title>
        <authorList>
            <person name="Partensky F."/>
            <person name="Six C."/>
            <person name="Ratin M."/>
            <person name="Garczarek L."/>
            <person name="Vaulot D."/>
            <person name="Probert I."/>
            <person name="Calteau A."/>
            <person name="Gourvil P."/>
            <person name="Marie D."/>
            <person name="Grebert T."/>
            <person name="Bouchier C."/>
            <person name="Le Panse S."/>
            <person name="Gachenot M."/>
            <person name="Rodriguez F."/>
            <person name="Garrido J.L."/>
        </authorList>
    </citation>
    <scope>NUCLEOTIDE SEQUENCE [LARGE SCALE GENOMIC DNA]</scope>
    <source>
        <strain evidence="1 2">RCC1774</strain>
    </source>
</reference>
<protein>
    <submittedName>
        <fullName evidence="1">Uncharacterized protein</fullName>
    </submittedName>
</protein>
<accession>A0A2W1JUW7</accession>
<dbReference type="AlphaFoldDB" id="A0A2W1JUW7"/>
<evidence type="ECO:0000313" key="2">
    <source>
        <dbReference type="Proteomes" id="UP000248857"/>
    </source>
</evidence>
<evidence type="ECO:0000313" key="1">
    <source>
        <dbReference type="EMBL" id="PZD72317.1"/>
    </source>
</evidence>
<proteinExistence type="predicted"/>
<organism evidence="1 2">
    <name type="scientific">Acaryochloris thomasi RCC1774</name>
    <dbReference type="NCBI Taxonomy" id="1764569"/>
    <lineage>
        <taxon>Bacteria</taxon>
        <taxon>Bacillati</taxon>
        <taxon>Cyanobacteriota</taxon>
        <taxon>Cyanophyceae</taxon>
        <taxon>Acaryochloridales</taxon>
        <taxon>Acaryochloridaceae</taxon>
        <taxon>Acaryochloris</taxon>
        <taxon>Acaryochloris thomasi</taxon>
    </lineage>
</organism>
<dbReference type="RefSeq" id="WP_110987343.1">
    <property type="nucleotide sequence ID" value="NZ_CAWNWM010000011.1"/>
</dbReference>
<keyword evidence="2" id="KW-1185">Reference proteome</keyword>
<dbReference type="EMBL" id="PQWO01000011">
    <property type="protein sequence ID" value="PZD72317.1"/>
    <property type="molecule type" value="Genomic_DNA"/>
</dbReference>